<dbReference type="Proteomes" id="UP000499080">
    <property type="component" value="Unassembled WGS sequence"/>
</dbReference>
<dbReference type="AlphaFoldDB" id="A0A4Y2PRF6"/>
<feature type="compositionally biased region" description="Basic and acidic residues" evidence="1">
    <location>
        <begin position="10"/>
        <end position="19"/>
    </location>
</feature>
<proteinExistence type="predicted"/>
<accession>A0A4Y2PRF6</accession>
<evidence type="ECO:0000313" key="2">
    <source>
        <dbReference type="EMBL" id="GBN52837.1"/>
    </source>
</evidence>
<dbReference type="EMBL" id="BGPR01011763">
    <property type="protein sequence ID" value="GBN52837.1"/>
    <property type="molecule type" value="Genomic_DNA"/>
</dbReference>
<keyword evidence="3" id="KW-1185">Reference proteome</keyword>
<organism evidence="2 3">
    <name type="scientific">Araneus ventricosus</name>
    <name type="common">Orbweaver spider</name>
    <name type="synonym">Epeira ventricosa</name>
    <dbReference type="NCBI Taxonomy" id="182803"/>
    <lineage>
        <taxon>Eukaryota</taxon>
        <taxon>Metazoa</taxon>
        <taxon>Ecdysozoa</taxon>
        <taxon>Arthropoda</taxon>
        <taxon>Chelicerata</taxon>
        <taxon>Arachnida</taxon>
        <taxon>Araneae</taxon>
        <taxon>Araneomorphae</taxon>
        <taxon>Entelegynae</taxon>
        <taxon>Araneoidea</taxon>
        <taxon>Araneidae</taxon>
        <taxon>Araneus</taxon>
    </lineage>
</organism>
<evidence type="ECO:0000256" key="1">
    <source>
        <dbReference type="SAM" id="MobiDB-lite"/>
    </source>
</evidence>
<comment type="caution">
    <text evidence="2">The sequence shown here is derived from an EMBL/GenBank/DDBJ whole genome shotgun (WGS) entry which is preliminary data.</text>
</comment>
<protein>
    <submittedName>
        <fullName evidence="2">Uncharacterized protein</fullName>
    </submittedName>
</protein>
<feature type="region of interest" description="Disordered" evidence="1">
    <location>
        <begin position="1"/>
        <end position="54"/>
    </location>
</feature>
<name>A0A4Y2PRF6_ARAVE</name>
<gene>
    <name evidence="2" type="ORF">AVEN_129501_1</name>
</gene>
<sequence>MDSPVPGSLDPHRTNHDSRCAMSKQSRTRSHHSPETLRVQHSRHTTQQREKPPDRFLLSRIRSIQRESIVIVKKFELEILRNVHVSDLPESEKHNFGIMSVFEYVVVGIPNIATTTKITVVNCKPAEVAGQPAMSRNELCHLRMVEVWFGKDMWDIFSCLFPSSGQIPPVLPMLQEFIPNFSSQTLLDLAASMVTL</sequence>
<evidence type="ECO:0000313" key="3">
    <source>
        <dbReference type="Proteomes" id="UP000499080"/>
    </source>
</evidence>
<reference evidence="2 3" key="1">
    <citation type="journal article" date="2019" name="Sci. Rep.">
        <title>Orb-weaving spider Araneus ventricosus genome elucidates the spidroin gene catalogue.</title>
        <authorList>
            <person name="Kono N."/>
            <person name="Nakamura H."/>
            <person name="Ohtoshi R."/>
            <person name="Moran D.A.P."/>
            <person name="Shinohara A."/>
            <person name="Yoshida Y."/>
            <person name="Fujiwara M."/>
            <person name="Mori M."/>
            <person name="Tomita M."/>
            <person name="Arakawa K."/>
        </authorList>
    </citation>
    <scope>NUCLEOTIDE SEQUENCE [LARGE SCALE GENOMIC DNA]</scope>
</reference>